<dbReference type="Proteomes" id="UP000077051">
    <property type="component" value="Unassembled WGS sequence"/>
</dbReference>
<keyword evidence="3" id="KW-1185">Reference proteome</keyword>
<dbReference type="STRING" id="747725.A0A168L185"/>
<feature type="compositionally biased region" description="Low complexity" evidence="1">
    <location>
        <begin position="999"/>
        <end position="1009"/>
    </location>
</feature>
<feature type="compositionally biased region" description="Basic and acidic residues" evidence="1">
    <location>
        <begin position="1"/>
        <end position="10"/>
    </location>
</feature>
<organism evidence="2 3">
    <name type="scientific">Mucor lusitanicus CBS 277.49</name>
    <dbReference type="NCBI Taxonomy" id="747725"/>
    <lineage>
        <taxon>Eukaryota</taxon>
        <taxon>Fungi</taxon>
        <taxon>Fungi incertae sedis</taxon>
        <taxon>Mucoromycota</taxon>
        <taxon>Mucoromycotina</taxon>
        <taxon>Mucoromycetes</taxon>
        <taxon>Mucorales</taxon>
        <taxon>Mucorineae</taxon>
        <taxon>Mucoraceae</taxon>
        <taxon>Mucor</taxon>
    </lineage>
</organism>
<dbReference type="OrthoDB" id="2289268at2759"/>
<feature type="compositionally biased region" description="Basic residues" evidence="1">
    <location>
        <begin position="23"/>
        <end position="33"/>
    </location>
</feature>
<feature type="compositionally biased region" description="Polar residues" evidence="1">
    <location>
        <begin position="12"/>
        <end position="22"/>
    </location>
</feature>
<feature type="region of interest" description="Disordered" evidence="1">
    <location>
        <begin position="1"/>
        <end position="54"/>
    </location>
</feature>
<comment type="caution">
    <text evidence="2">The sequence shown here is derived from an EMBL/GenBank/DDBJ whole genome shotgun (WGS) entry which is preliminary data.</text>
</comment>
<feature type="region of interest" description="Disordered" evidence="1">
    <location>
        <begin position="983"/>
        <end position="1046"/>
    </location>
</feature>
<name>A0A168L185_MUCCL</name>
<evidence type="ECO:0000256" key="1">
    <source>
        <dbReference type="SAM" id="MobiDB-lite"/>
    </source>
</evidence>
<dbReference type="EMBL" id="AMYB01000004">
    <property type="protein sequence ID" value="OAD03016.1"/>
    <property type="molecule type" value="Genomic_DNA"/>
</dbReference>
<feature type="compositionally biased region" description="Low complexity" evidence="1">
    <location>
        <begin position="39"/>
        <end position="48"/>
    </location>
</feature>
<feature type="compositionally biased region" description="Acidic residues" evidence="1">
    <location>
        <begin position="580"/>
        <end position="593"/>
    </location>
</feature>
<dbReference type="VEuPathDB" id="FungiDB:MUCCIDRAFT_162616"/>
<gene>
    <name evidence="2" type="ORF">MUCCIDRAFT_162616</name>
</gene>
<feature type="region of interest" description="Disordered" evidence="1">
    <location>
        <begin position="580"/>
        <end position="603"/>
    </location>
</feature>
<sequence>MSSLRTKVEQKTPFTGTETSRPPQRKAVGKGKKREHEAASTTDTSSSAQPLFKRPKSLGISSQRLMDSFFQSMRDHIIRKARPVIGSKIKIDALKTQLLAVKRLPPGIIGDAEKICQCAKNELKNHLEYHGTMQNFQYFQKYVKEHFDAIALSLQPQASTSASAGESASTPSTPVMAPADSSVALLRRDLSAVDMASSSSSASGAPSQAALSSMSHAPSDISMVDDLPEDEDYRTCTVSFKSLLRTDVPPNLVESFLQKLNAAMYDVSDYIMGMQLVVFTLMVSMKSLQLVSRGGDGGVQMKKARGFQIHDILPADYEMKIDAATSAPPPLTSSALKSATFCNGIDDLFQGKHIQYLHSSLFAERGAKTSHSTFDALSSANVTVLETISRDTPRHSSELMKVALSLYKTNLKNMWAKNKLFNKALNKLLEILLRIHLAPKRESHYQKLKEKRAKKQQAKKNTFRNAIRSEKYKLQRYQRKAQGKPEGNNWARLAQQGQDRINRMYADFKRAKEEAAAASGQAPDPVSSSTAASGTSLLVASSSNDPDSTFDAVAASTTGSDVDIDDMPIEELLPHYEVLDKEDEEGEQGEQAEEERGKQTGSRDLPRRRILVLKAVLRKLLVKQAGKAISHAQLKKERRDITDDEARVCLLLSEILLPYIPAKGHYSYIGFQLPFVLLANDIFRAVGYGKFAVDLCPTSSCGSLHAMRLDAPSVYTLCTKGDDPVDVFDFEGFHIPSVAEARAHKHAMFNTFFDIRAIFKACDTFGLTFANNLTILPGLSSVRILGTKKNSSKPAYSMKKPLDIDWKFVNDAQSKTDEELRKDIDTLEADMITLSEELKSQSKDHNHEELSSKIKQLNRQRGAERTLHDRDPCSEIADLKTQRYQSFLAVKRTKQQLSRLRSRAFLTRKAIEYRNKEIPAAAVTDPPPSDQELNAMVFSGTDNGLTVMTETVAMDINKYKYHLSLHNRFSPLANFDINEGDGSEGANAATSDIDKDGDQASSGDSSGVDALRGDAVTVDTSAVPQTHDDDAASDGASNHSATFQPLPTSYKMRAEDVDFGSGQFTKRQIILKAKRTTEQGKQVQQMEEQLKTSNVFRAKHVEDVMSNLAAYRNNGPALRSFYHSKKMTILSNKVEHTDVRFRSRFASRERSFCAGGRPQTHLTMFIGDRGLCVGSRLKGHMKYGGKWKPRLHSSVAKVHTTNEHKTSQTCMYCFGPTSHLVQTIKAKDGKTRTKLTNGAFLCLDPECVSVVNHRAIQGRDRTSAMAIAVSGLSSLLFNQPLPVFNPKPSQSNTGIISKTTSFCNRNETRDGSGAASSLP</sequence>
<reference evidence="2 3" key="1">
    <citation type="submission" date="2015-06" db="EMBL/GenBank/DDBJ databases">
        <title>Expansion of signal transduction pathways in fungi by whole-genome duplication.</title>
        <authorList>
            <consortium name="DOE Joint Genome Institute"/>
            <person name="Corrochano L.M."/>
            <person name="Kuo A."/>
            <person name="Marcet-Houben M."/>
            <person name="Polaino S."/>
            <person name="Salamov A."/>
            <person name="Villalobos J.M."/>
            <person name="Alvarez M.I."/>
            <person name="Avalos J."/>
            <person name="Benito E.P."/>
            <person name="Benoit I."/>
            <person name="Burger G."/>
            <person name="Camino L.P."/>
            <person name="Canovas D."/>
            <person name="Cerda-Olmedo E."/>
            <person name="Cheng J.-F."/>
            <person name="Dominguez A."/>
            <person name="Elias M."/>
            <person name="Eslava A.P."/>
            <person name="Glaser F."/>
            <person name="Grimwood J."/>
            <person name="Gutierrez G."/>
            <person name="Heitman J."/>
            <person name="Henrissat B."/>
            <person name="Iturriaga E.A."/>
            <person name="Lang B.F."/>
            <person name="Lavin J.L."/>
            <person name="Lee S."/>
            <person name="Li W."/>
            <person name="Lindquist E."/>
            <person name="Lopez-Garcia S."/>
            <person name="Luque E.M."/>
            <person name="Marcos A.T."/>
            <person name="Martin J."/>
            <person name="Mccluskey K."/>
            <person name="Medina H.R."/>
            <person name="Miralles-Duran A."/>
            <person name="Miyazaki A."/>
            <person name="Munoz-Torres E."/>
            <person name="Oguiza J.A."/>
            <person name="Ohm R."/>
            <person name="Olmedo M."/>
            <person name="Orejas M."/>
            <person name="Ortiz-Castellanos L."/>
            <person name="Pisabarro A.G."/>
            <person name="Rodriguez-Romero J."/>
            <person name="Ruiz-Herrera J."/>
            <person name="Ruiz-Vazquez R."/>
            <person name="Sanz C."/>
            <person name="Schackwitz W."/>
            <person name="Schmutz J."/>
            <person name="Shahriari M."/>
            <person name="Shelest E."/>
            <person name="Silva-Franco F."/>
            <person name="Soanes D."/>
            <person name="Syed K."/>
            <person name="Tagua V.G."/>
            <person name="Talbot N.J."/>
            <person name="Thon M."/>
            <person name="De Vries R.P."/>
            <person name="Wiebenga A."/>
            <person name="Yadav J.S."/>
            <person name="Braun E.L."/>
            <person name="Baker S."/>
            <person name="Garre V."/>
            <person name="Horwitz B."/>
            <person name="Torres-Martinez S."/>
            <person name="Idnurm A."/>
            <person name="Herrera-Estrella A."/>
            <person name="Gabaldon T."/>
            <person name="Grigoriev I.V."/>
        </authorList>
    </citation>
    <scope>NUCLEOTIDE SEQUENCE [LARGE SCALE GENOMIC DNA]</scope>
    <source>
        <strain evidence="2 3">CBS 277.49</strain>
    </source>
</reference>
<feature type="compositionally biased region" description="Basic and acidic residues" evidence="1">
    <location>
        <begin position="839"/>
        <end position="852"/>
    </location>
</feature>
<proteinExistence type="predicted"/>
<protein>
    <submittedName>
        <fullName evidence="2">Uncharacterized protein</fullName>
    </submittedName>
</protein>
<evidence type="ECO:0000313" key="2">
    <source>
        <dbReference type="EMBL" id="OAD03016.1"/>
    </source>
</evidence>
<evidence type="ECO:0000313" key="3">
    <source>
        <dbReference type="Proteomes" id="UP000077051"/>
    </source>
</evidence>
<accession>A0A168L185</accession>
<feature type="compositionally biased region" description="Polar residues" evidence="1">
    <location>
        <begin position="1035"/>
        <end position="1046"/>
    </location>
</feature>
<feature type="region of interest" description="Disordered" evidence="1">
    <location>
        <begin position="839"/>
        <end position="866"/>
    </location>
</feature>